<dbReference type="PANTHER" id="PTHR10696:SF25">
    <property type="entry name" value="OXIDOREDUCTASE AIM17-RELATED"/>
    <property type="match status" value="1"/>
</dbReference>
<keyword evidence="8" id="KW-0732">Signal</keyword>
<keyword evidence="6" id="KW-0408">Iron</keyword>
<dbReference type="GO" id="GO:0051213">
    <property type="term" value="F:dioxygenase activity"/>
    <property type="evidence" value="ECO:0007669"/>
    <property type="project" value="UniProtKB-KW"/>
</dbReference>
<feature type="compositionally biased region" description="Pro residues" evidence="7">
    <location>
        <begin position="732"/>
        <end position="743"/>
    </location>
</feature>
<keyword evidence="4" id="KW-0223">Dioxygenase</keyword>
<dbReference type="AlphaFoldDB" id="A0A0F2MJV7"/>
<evidence type="ECO:0000313" key="10">
    <source>
        <dbReference type="EMBL" id="KJR89973.1"/>
    </source>
</evidence>
<accession>A0A0F2MJV7</accession>
<dbReference type="PANTHER" id="PTHR10696">
    <property type="entry name" value="GAMMA-BUTYROBETAINE HYDROXYLASE-RELATED"/>
    <property type="match status" value="1"/>
</dbReference>
<reference evidence="10 11" key="1">
    <citation type="journal article" date="2014" name="BMC Genomics">
        <title>Comparative genomics of the major fungal agents of human and animal Sporotrichosis: Sporothrix schenckii and Sporothrix brasiliensis.</title>
        <authorList>
            <person name="Teixeira M.M."/>
            <person name="de Almeida L.G."/>
            <person name="Kubitschek-Barreira P."/>
            <person name="Alves F.L."/>
            <person name="Kioshima E.S."/>
            <person name="Abadio A.K."/>
            <person name="Fernandes L."/>
            <person name="Derengowski L.S."/>
            <person name="Ferreira K.S."/>
            <person name="Souza R.C."/>
            <person name="Ruiz J.C."/>
            <person name="de Andrade N.C."/>
            <person name="Paes H.C."/>
            <person name="Nicola A.M."/>
            <person name="Albuquerque P."/>
            <person name="Gerber A.L."/>
            <person name="Martins V.P."/>
            <person name="Peconick L.D."/>
            <person name="Neto A.V."/>
            <person name="Chaucanez C.B."/>
            <person name="Silva P.A."/>
            <person name="Cunha O.L."/>
            <person name="de Oliveira F.F."/>
            <person name="dos Santos T.C."/>
            <person name="Barros A.L."/>
            <person name="Soares M.A."/>
            <person name="de Oliveira L.M."/>
            <person name="Marini M.M."/>
            <person name="Villalobos-Duno H."/>
            <person name="Cunha M.M."/>
            <person name="de Hoog S."/>
            <person name="da Silveira J.F."/>
            <person name="Henrissat B."/>
            <person name="Nino-Vega G.A."/>
            <person name="Cisalpino P.S."/>
            <person name="Mora-Montes H.M."/>
            <person name="Almeida S.R."/>
            <person name="Stajich J.E."/>
            <person name="Lopes-Bezerra L.M."/>
            <person name="Vasconcelos A.T."/>
            <person name="Felipe M.S."/>
        </authorList>
    </citation>
    <scope>NUCLEOTIDE SEQUENCE [LARGE SCALE GENOMIC DNA]</scope>
    <source>
        <strain evidence="10 11">1099-18</strain>
    </source>
</reference>
<evidence type="ECO:0000256" key="5">
    <source>
        <dbReference type="ARBA" id="ARBA00023002"/>
    </source>
</evidence>
<dbReference type="InterPro" id="IPR003819">
    <property type="entry name" value="TauD/TfdA-like"/>
</dbReference>
<feature type="domain" description="TauD/TfdA-like" evidence="9">
    <location>
        <begin position="401"/>
        <end position="697"/>
    </location>
</feature>
<evidence type="ECO:0000256" key="3">
    <source>
        <dbReference type="ARBA" id="ARBA00022723"/>
    </source>
</evidence>
<dbReference type="GO" id="GO:0005739">
    <property type="term" value="C:mitochondrion"/>
    <property type="evidence" value="ECO:0007669"/>
    <property type="project" value="TreeGrafter"/>
</dbReference>
<dbReference type="InterPro" id="IPR042098">
    <property type="entry name" value="TauD-like_sf"/>
</dbReference>
<feature type="region of interest" description="Disordered" evidence="7">
    <location>
        <begin position="148"/>
        <end position="228"/>
    </location>
</feature>
<proteinExistence type="inferred from homology"/>
<dbReference type="InterPro" id="IPR038492">
    <property type="entry name" value="GBBH-like_N_sf"/>
</dbReference>
<feature type="region of interest" description="Disordered" evidence="7">
    <location>
        <begin position="714"/>
        <end position="750"/>
    </location>
</feature>
<gene>
    <name evidence="10" type="ORF">SPSK_05985</name>
</gene>
<keyword evidence="5" id="KW-0560">Oxidoreductase</keyword>
<dbReference type="OrthoDB" id="406634at2759"/>
<dbReference type="RefSeq" id="XP_016592649.1">
    <property type="nucleotide sequence ID" value="XM_016732693.1"/>
</dbReference>
<comment type="similarity">
    <text evidence="2">Belongs to the gamma-BBH/TMLD family.</text>
</comment>
<comment type="caution">
    <text evidence="10">The sequence shown here is derived from an EMBL/GenBank/DDBJ whole genome shotgun (WGS) entry which is preliminary data.</text>
</comment>
<dbReference type="Pfam" id="PF02668">
    <property type="entry name" value="TauD"/>
    <property type="match status" value="1"/>
</dbReference>
<dbReference type="GO" id="GO:0045329">
    <property type="term" value="P:carnitine biosynthetic process"/>
    <property type="evidence" value="ECO:0007669"/>
    <property type="project" value="TreeGrafter"/>
</dbReference>
<evidence type="ECO:0000259" key="9">
    <source>
        <dbReference type="Pfam" id="PF02668"/>
    </source>
</evidence>
<dbReference type="Proteomes" id="UP000033710">
    <property type="component" value="Unassembled WGS sequence"/>
</dbReference>
<evidence type="ECO:0000256" key="4">
    <source>
        <dbReference type="ARBA" id="ARBA00022964"/>
    </source>
</evidence>
<feature type="region of interest" description="Disordered" evidence="7">
    <location>
        <begin position="760"/>
        <end position="779"/>
    </location>
</feature>
<dbReference type="GO" id="GO:0046872">
    <property type="term" value="F:metal ion binding"/>
    <property type="evidence" value="ECO:0007669"/>
    <property type="project" value="UniProtKB-KW"/>
</dbReference>
<evidence type="ECO:0000256" key="8">
    <source>
        <dbReference type="SAM" id="SignalP"/>
    </source>
</evidence>
<evidence type="ECO:0000313" key="11">
    <source>
        <dbReference type="Proteomes" id="UP000033710"/>
    </source>
</evidence>
<keyword evidence="3" id="KW-0479">Metal-binding</keyword>
<dbReference type="Gene3D" id="3.30.2020.30">
    <property type="match status" value="1"/>
</dbReference>
<feature type="compositionally biased region" description="Polar residues" evidence="7">
    <location>
        <begin position="212"/>
        <end position="225"/>
    </location>
</feature>
<evidence type="ECO:0000256" key="2">
    <source>
        <dbReference type="ARBA" id="ARBA00008654"/>
    </source>
</evidence>
<dbReference type="InterPro" id="IPR050411">
    <property type="entry name" value="AlphaKG_dependent_hydroxylases"/>
</dbReference>
<reference evidence="10 11" key="2">
    <citation type="journal article" date="2015" name="Eukaryot. Cell">
        <title>Asexual propagation of a virulent clone complex in a human and feline outbreak of sporotrichosis.</title>
        <authorList>
            <person name="Teixeira Mde M."/>
            <person name="Rodrigues A.M."/>
            <person name="Tsui C.K."/>
            <person name="de Almeida L.G."/>
            <person name="Van Diepeningen A.D."/>
            <person name="van den Ende B.G."/>
            <person name="Fernandes G.F."/>
            <person name="Kano R."/>
            <person name="Hamelin R.C."/>
            <person name="Lopes-Bezerra L.M."/>
            <person name="Vasconcelos A.T."/>
            <person name="de Hoog S."/>
            <person name="de Camargo Z.P."/>
            <person name="Felipe M.S."/>
        </authorList>
    </citation>
    <scope>NUCLEOTIDE SEQUENCE [LARGE SCALE GENOMIC DNA]</scope>
    <source>
        <strain evidence="10 11">1099-18</strain>
    </source>
</reference>
<sequence>MCQAQARMRLLSSFLLGSFDCTPTCRQHHPGKQRRADGYSSDDVRCSFRPFPPVVQPQLLFQRTFFRFAAIAFVYPFAADLRPPLSNYKTQTRRPLSNYKTQPADTRHLAMLSLRRAAAAPSSAMLSRLARSAPASALRRAPFASQVRGVATDDNSAPRATPDEPQLDVAASTAFAIVREPRGRPRKPLAGGLGQGTTRRWSKPKEEGEASGVQTASTGEAQPSDQAYAPHMYNMGVLRKRVTGNPTRARPRATGPAIDGIVQSVEYASQTDELILQFRGVRVPVRVSTLWLRDTCACPTCVTASSGQKTFHTHDLPRSPRVQECTIVTDPDSLRTSLRVVWDPAPSKTEEGTEAAGAASSADTHVSLYDTQELLFRLAQLDPPNYPGQLERRLWDRTTIEAALKPVSYADWMAPDDGSNAEFYRALLDLHALGILIVDGVPESETAVREIAEKIGNIQNTFYGETFDVVSKPNAENVAYSNVFLCLHQDLLYMNDPPYIQLLHCLRNDCDGGESLFTDSVRAATEMQVCSPEKVEVLTRVPVRYHYERNGHYYYNARPVLELERDGGARSTLLATERASLGRVGDRIKQTAWSPPFQDSMPYDLTKAMEFPAWRNSTNPVSYPHRRDKLAATSQATRLALWHDAAAEFSERLEDPRAMLELKLQPGQCVLFNNRRVLHGRRQFNASAGTRWLKGTYIDEQTFQSRLTDMVRRGRVPGQETTEAEREARPTNTPPFGPFPQPPWVQGAMDRSRVVEMMKEAGRPVSEGTRWSLPRIADE</sequence>
<dbReference type="GeneID" id="27667970"/>
<feature type="chain" id="PRO_5002455210" evidence="8">
    <location>
        <begin position="22"/>
        <end position="779"/>
    </location>
</feature>
<name>A0A0F2MJV7_SPOSC</name>
<organism evidence="10 11">
    <name type="scientific">Sporothrix schenckii 1099-18</name>
    <dbReference type="NCBI Taxonomy" id="1397361"/>
    <lineage>
        <taxon>Eukaryota</taxon>
        <taxon>Fungi</taxon>
        <taxon>Dikarya</taxon>
        <taxon>Ascomycota</taxon>
        <taxon>Pezizomycotina</taxon>
        <taxon>Sordariomycetes</taxon>
        <taxon>Sordariomycetidae</taxon>
        <taxon>Ophiostomatales</taxon>
        <taxon>Ophiostomataceae</taxon>
        <taxon>Sporothrix</taxon>
    </lineage>
</organism>
<feature type="signal peptide" evidence="8">
    <location>
        <begin position="1"/>
        <end position="21"/>
    </location>
</feature>
<dbReference type="Gene3D" id="3.60.130.10">
    <property type="entry name" value="Clavaminate synthase-like"/>
    <property type="match status" value="1"/>
</dbReference>
<evidence type="ECO:0000256" key="7">
    <source>
        <dbReference type="SAM" id="MobiDB-lite"/>
    </source>
</evidence>
<evidence type="ECO:0000256" key="1">
    <source>
        <dbReference type="ARBA" id="ARBA00001954"/>
    </source>
</evidence>
<protein>
    <submittedName>
        <fullName evidence="10">Gamma-butyrobetaine hydroxylase</fullName>
    </submittedName>
</protein>
<evidence type="ECO:0000256" key="6">
    <source>
        <dbReference type="ARBA" id="ARBA00023004"/>
    </source>
</evidence>
<dbReference type="VEuPathDB" id="FungiDB:SPSK_05985"/>
<dbReference type="SUPFAM" id="SSF51197">
    <property type="entry name" value="Clavaminate synthase-like"/>
    <property type="match status" value="1"/>
</dbReference>
<dbReference type="CDD" id="cd00250">
    <property type="entry name" value="CAS_like"/>
    <property type="match status" value="1"/>
</dbReference>
<comment type="cofactor">
    <cofactor evidence="1">
        <name>Fe(2+)</name>
        <dbReference type="ChEBI" id="CHEBI:29033"/>
    </cofactor>
</comment>
<dbReference type="EMBL" id="AXCR01000001">
    <property type="protein sequence ID" value="KJR89973.1"/>
    <property type="molecule type" value="Genomic_DNA"/>
</dbReference>
<dbReference type="KEGG" id="ssck:SPSK_05985"/>